<evidence type="ECO:0000313" key="2">
    <source>
        <dbReference type="Proteomes" id="UP000828941"/>
    </source>
</evidence>
<name>A0ACB9PCK8_BAUVA</name>
<sequence length="71" mass="8254">MEYVYAAFWACSSFLLSSLLKRRARLLAQIVLDLRAMKLSALPCYLRKLVLPCLFCLDLHLLHFRLLVLLS</sequence>
<protein>
    <submittedName>
        <fullName evidence="1">Uncharacterized protein</fullName>
    </submittedName>
</protein>
<keyword evidence="2" id="KW-1185">Reference proteome</keyword>
<accession>A0ACB9PCK8</accession>
<gene>
    <name evidence="1" type="ORF">L6164_013299</name>
</gene>
<dbReference type="Proteomes" id="UP000828941">
    <property type="component" value="Chromosome 5"/>
</dbReference>
<organism evidence="1 2">
    <name type="scientific">Bauhinia variegata</name>
    <name type="common">Purple orchid tree</name>
    <name type="synonym">Phanera variegata</name>
    <dbReference type="NCBI Taxonomy" id="167791"/>
    <lineage>
        <taxon>Eukaryota</taxon>
        <taxon>Viridiplantae</taxon>
        <taxon>Streptophyta</taxon>
        <taxon>Embryophyta</taxon>
        <taxon>Tracheophyta</taxon>
        <taxon>Spermatophyta</taxon>
        <taxon>Magnoliopsida</taxon>
        <taxon>eudicotyledons</taxon>
        <taxon>Gunneridae</taxon>
        <taxon>Pentapetalae</taxon>
        <taxon>rosids</taxon>
        <taxon>fabids</taxon>
        <taxon>Fabales</taxon>
        <taxon>Fabaceae</taxon>
        <taxon>Cercidoideae</taxon>
        <taxon>Cercideae</taxon>
        <taxon>Bauhiniinae</taxon>
        <taxon>Bauhinia</taxon>
    </lineage>
</organism>
<reference evidence="1 2" key="1">
    <citation type="journal article" date="2022" name="DNA Res.">
        <title>Chromosomal-level genome assembly of the orchid tree Bauhinia variegata (Leguminosae; Cercidoideae) supports the allotetraploid origin hypothesis of Bauhinia.</title>
        <authorList>
            <person name="Zhong Y."/>
            <person name="Chen Y."/>
            <person name="Zheng D."/>
            <person name="Pang J."/>
            <person name="Liu Y."/>
            <person name="Luo S."/>
            <person name="Meng S."/>
            <person name="Qian L."/>
            <person name="Wei D."/>
            <person name="Dai S."/>
            <person name="Zhou R."/>
        </authorList>
    </citation>
    <scope>NUCLEOTIDE SEQUENCE [LARGE SCALE GENOMIC DNA]</scope>
    <source>
        <strain evidence="1">BV-YZ2020</strain>
    </source>
</reference>
<proteinExistence type="predicted"/>
<comment type="caution">
    <text evidence="1">The sequence shown here is derived from an EMBL/GenBank/DDBJ whole genome shotgun (WGS) entry which is preliminary data.</text>
</comment>
<evidence type="ECO:0000313" key="1">
    <source>
        <dbReference type="EMBL" id="KAI4346230.1"/>
    </source>
</evidence>
<dbReference type="EMBL" id="CM039430">
    <property type="protein sequence ID" value="KAI4346230.1"/>
    <property type="molecule type" value="Genomic_DNA"/>
</dbReference>